<gene>
    <name evidence="2" type="ORF">CV019_11850</name>
</gene>
<dbReference type="EMBL" id="PGWX01000410">
    <property type="protein sequence ID" value="PPJ71622.1"/>
    <property type="molecule type" value="Genomic_DNA"/>
</dbReference>
<evidence type="ECO:0000313" key="2">
    <source>
        <dbReference type="EMBL" id="PPJ71622.1"/>
    </source>
</evidence>
<proteinExistence type="predicted"/>
<feature type="region of interest" description="Disordered" evidence="1">
    <location>
        <begin position="41"/>
        <end position="69"/>
    </location>
</feature>
<feature type="non-terminal residue" evidence="2">
    <location>
        <position position="120"/>
    </location>
</feature>
<dbReference type="AlphaFoldDB" id="A0A7Z1N0N5"/>
<feature type="compositionally biased region" description="Polar residues" evidence="1">
    <location>
        <begin position="41"/>
        <end position="57"/>
    </location>
</feature>
<evidence type="ECO:0000256" key="1">
    <source>
        <dbReference type="SAM" id="MobiDB-lite"/>
    </source>
</evidence>
<accession>A0A7Z1N0N5</accession>
<reference evidence="2 3" key="1">
    <citation type="submission" date="2017-11" db="EMBL/GenBank/DDBJ databases">
        <authorList>
            <person name="Founou R.C."/>
            <person name="Founou L."/>
            <person name="Allam M."/>
            <person name="Ismail A."/>
            <person name="Essack S.Y."/>
        </authorList>
    </citation>
    <scope>NUCLEOTIDE SEQUENCE [LARGE SCALE GENOMIC DNA]</scope>
    <source>
        <strain evidence="2 3">G811N2B1</strain>
    </source>
</reference>
<comment type="caution">
    <text evidence="2">The sequence shown here is derived from an EMBL/GenBank/DDBJ whole genome shotgun (WGS) entry which is preliminary data.</text>
</comment>
<evidence type="ECO:0000313" key="3">
    <source>
        <dbReference type="Proteomes" id="UP000238153"/>
    </source>
</evidence>
<sequence length="120" mass="12729">MAAIALNTTIGSIRCAGKTLGAAMAALGASGRSRRLMVMSQSGRLPTPNDRQLSTHPGSEPDSRLPANRGHLHARYPFKLLVAGGPLIEGILRRVMGPTKIHQALCRGGSVLRKRGGFYT</sequence>
<protein>
    <submittedName>
        <fullName evidence="2">Uncharacterized protein</fullName>
    </submittedName>
</protein>
<dbReference type="Proteomes" id="UP000238153">
    <property type="component" value="Unassembled WGS sequence"/>
</dbReference>
<organism evidence="2 3">
    <name type="scientific">Staphylococcus haemolyticus</name>
    <dbReference type="NCBI Taxonomy" id="1283"/>
    <lineage>
        <taxon>Bacteria</taxon>
        <taxon>Bacillati</taxon>
        <taxon>Bacillota</taxon>
        <taxon>Bacilli</taxon>
        <taxon>Bacillales</taxon>
        <taxon>Staphylococcaceae</taxon>
        <taxon>Staphylococcus</taxon>
    </lineage>
</organism>
<name>A0A7Z1N0N5_STAHA</name>